<dbReference type="GO" id="GO:0051301">
    <property type="term" value="P:cell division"/>
    <property type="evidence" value="ECO:0007669"/>
    <property type="project" value="UniProtKB-KW"/>
</dbReference>
<keyword evidence="3 7" id="KW-0963">Cytoplasm</keyword>
<dbReference type="InterPro" id="IPR004101">
    <property type="entry name" value="Mur_ligase_C"/>
</dbReference>
<dbReference type="NCBIfam" id="TIGR01087">
    <property type="entry name" value="murD"/>
    <property type="match status" value="1"/>
</dbReference>
<comment type="subcellular location">
    <subcellularLocation>
        <location evidence="1 7 8">Cytoplasm</location>
    </subcellularLocation>
</comment>
<dbReference type="InterPro" id="IPR036565">
    <property type="entry name" value="Mur-like_cat_sf"/>
</dbReference>
<protein>
    <recommendedName>
        <fullName evidence="7 8">UDP-N-acetylmuramoylalanine--D-glutamate ligase</fullName>
        <ecNumber evidence="7 8">6.3.2.9</ecNumber>
    </recommendedName>
    <alternativeName>
        <fullName evidence="7">D-glutamic acid-adding enzyme</fullName>
    </alternativeName>
    <alternativeName>
        <fullName evidence="7">UDP-N-acetylmuramoyl-L-alanyl-D-glutamate synthetase</fullName>
    </alternativeName>
</protein>
<feature type="binding site" evidence="7">
    <location>
        <begin position="111"/>
        <end position="117"/>
    </location>
    <ligand>
        <name>ATP</name>
        <dbReference type="ChEBI" id="CHEBI:30616"/>
    </ligand>
</feature>
<dbReference type="GO" id="GO:0005737">
    <property type="term" value="C:cytoplasm"/>
    <property type="evidence" value="ECO:0007669"/>
    <property type="project" value="UniProtKB-SubCell"/>
</dbReference>
<keyword evidence="12" id="KW-1185">Reference proteome</keyword>
<comment type="pathway">
    <text evidence="2 7 8">Cell wall biogenesis; peptidoglycan biosynthesis.</text>
</comment>
<proteinExistence type="inferred from homology"/>
<dbReference type="PANTHER" id="PTHR43692">
    <property type="entry name" value="UDP-N-ACETYLMURAMOYLALANINE--D-GLUTAMATE LIGASE"/>
    <property type="match status" value="1"/>
</dbReference>
<feature type="domain" description="Mur ligase C-terminal" evidence="9">
    <location>
        <begin position="327"/>
        <end position="448"/>
    </location>
</feature>
<keyword evidence="7 8" id="KW-0573">Peptidoglycan synthesis</keyword>
<name>A0A939RV16_9CELL</name>
<dbReference type="SUPFAM" id="SSF53623">
    <property type="entry name" value="MurD-like peptide ligases, catalytic domain"/>
    <property type="match status" value="1"/>
</dbReference>
<gene>
    <name evidence="7 11" type="primary">murD</name>
    <name evidence="11" type="ORF">J4G33_15760</name>
</gene>
<evidence type="ECO:0000256" key="6">
    <source>
        <dbReference type="ARBA" id="ARBA00022840"/>
    </source>
</evidence>
<dbReference type="InterPro" id="IPR013221">
    <property type="entry name" value="Mur_ligase_cen"/>
</dbReference>
<keyword evidence="7 8" id="KW-0131">Cell cycle</keyword>
<dbReference type="InterPro" id="IPR005762">
    <property type="entry name" value="MurD"/>
</dbReference>
<evidence type="ECO:0000259" key="10">
    <source>
        <dbReference type="Pfam" id="PF08245"/>
    </source>
</evidence>
<dbReference type="AlphaFoldDB" id="A0A939RV16"/>
<evidence type="ECO:0000256" key="4">
    <source>
        <dbReference type="ARBA" id="ARBA00022598"/>
    </source>
</evidence>
<dbReference type="Gene3D" id="3.40.1190.10">
    <property type="entry name" value="Mur-like, catalytic domain"/>
    <property type="match status" value="1"/>
</dbReference>
<comment type="function">
    <text evidence="7 8">Cell wall formation. Catalyzes the addition of glutamate to the nucleotide precursor UDP-N-acetylmuramoyl-L-alanine (UMA).</text>
</comment>
<accession>A0A939RV16</accession>
<dbReference type="Proteomes" id="UP000664209">
    <property type="component" value="Unassembled WGS sequence"/>
</dbReference>
<comment type="similarity">
    <text evidence="7">Belongs to the MurCDEF family.</text>
</comment>
<dbReference type="Gene3D" id="3.40.50.720">
    <property type="entry name" value="NAD(P)-binding Rossmann-like Domain"/>
    <property type="match status" value="1"/>
</dbReference>
<dbReference type="PANTHER" id="PTHR43692:SF1">
    <property type="entry name" value="UDP-N-ACETYLMURAMOYLALANINE--D-GLUTAMATE LIGASE"/>
    <property type="match status" value="1"/>
</dbReference>
<keyword evidence="7 8" id="KW-0133">Cell shape</keyword>
<dbReference type="GO" id="GO:0005524">
    <property type="term" value="F:ATP binding"/>
    <property type="evidence" value="ECO:0007669"/>
    <property type="project" value="UniProtKB-UniRule"/>
</dbReference>
<keyword evidence="7 8" id="KW-0961">Cell wall biogenesis/degradation</keyword>
<dbReference type="GO" id="GO:0008360">
    <property type="term" value="P:regulation of cell shape"/>
    <property type="evidence" value="ECO:0007669"/>
    <property type="project" value="UniProtKB-KW"/>
</dbReference>
<evidence type="ECO:0000259" key="9">
    <source>
        <dbReference type="Pfam" id="PF02875"/>
    </source>
</evidence>
<dbReference type="Pfam" id="PF02875">
    <property type="entry name" value="Mur_ligase_C"/>
    <property type="match status" value="1"/>
</dbReference>
<organism evidence="11 12">
    <name type="scientific">Actinotalea soli</name>
    <dbReference type="NCBI Taxonomy" id="2819234"/>
    <lineage>
        <taxon>Bacteria</taxon>
        <taxon>Bacillati</taxon>
        <taxon>Actinomycetota</taxon>
        <taxon>Actinomycetes</taxon>
        <taxon>Micrococcales</taxon>
        <taxon>Cellulomonadaceae</taxon>
        <taxon>Actinotalea</taxon>
    </lineage>
</organism>
<evidence type="ECO:0000256" key="7">
    <source>
        <dbReference type="HAMAP-Rule" id="MF_00639"/>
    </source>
</evidence>
<keyword evidence="6 7" id="KW-0067">ATP-binding</keyword>
<dbReference type="GO" id="GO:0009252">
    <property type="term" value="P:peptidoglycan biosynthetic process"/>
    <property type="evidence" value="ECO:0007669"/>
    <property type="project" value="UniProtKB-UniRule"/>
</dbReference>
<dbReference type="Pfam" id="PF08245">
    <property type="entry name" value="Mur_ligase_M"/>
    <property type="match status" value="1"/>
</dbReference>
<dbReference type="SUPFAM" id="SSF53244">
    <property type="entry name" value="MurD-like peptide ligases, peptide-binding domain"/>
    <property type="match status" value="1"/>
</dbReference>
<evidence type="ECO:0000256" key="8">
    <source>
        <dbReference type="RuleBase" id="RU003664"/>
    </source>
</evidence>
<dbReference type="RefSeq" id="WP_208056946.1">
    <property type="nucleotide sequence ID" value="NZ_JAGEMK010000011.1"/>
</dbReference>
<sequence length="481" mass="49388">MPAVALDGRRVLVAGLGVSGRAAAQVLRDRGALVTTLDHRAEDADLSTDAAVDLAAVDLVVASPGWSPEAPVLVQAGLRGTPVWSEVELAWRTRVDRAAGGGPAPWLALTGTNGKTTTVGMLAAILTAAGLRAPAVGNVGTPVLEAATDPQHDVLAVELSSFQLHFTHSMTAQAAAVLNVADDHLDWHGSRAAYAAAKARVYRGVEVGCVYPAQDPTVEEMVRAADVAEGARAVGTTLGPPGPGQLGLIDGILVDRSFHAPLADPSRTRSAAELATLDDLAHLAGPGGVLAPHVVLDALTAAALARAHGVAPVAVRDGLRAYRPGAHRSELVAVLDEVAYVDDSKATNAHAASAALAAFEPGSVVWIAGGLAKGARFEELVADRADRLAAIVLIGVDAEPWEQAVSRHAPDLPVVRVDPADTGTVMRRAVTEARRVARPGSTVLLAPASASMDQFDSYAQRGEAFVAAVREIAATTTPAGD</sequence>
<comment type="caution">
    <text evidence="11">The sequence shown here is derived from an EMBL/GenBank/DDBJ whole genome shotgun (WGS) entry which is preliminary data.</text>
</comment>
<evidence type="ECO:0000256" key="2">
    <source>
        <dbReference type="ARBA" id="ARBA00004752"/>
    </source>
</evidence>
<keyword evidence="4 7" id="KW-0436">Ligase</keyword>
<dbReference type="SUPFAM" id="SSF51984">
    <property type="entry name" value="MurCD N-terminal domain"/>
    <property type="match status" value="1"/>
</dbReference>
<dbReference type="GO" id="GO:0008764">
    <property type="term" value="F:UDP-N-acetylmuramoylalanine-D-glutamate ligase activity"/>
    <property type="evidence" value="ECO:0007669"/>
    <property type="project" value="UniProtKB-UniRule"/>
</dbReference>
<evidence type="ECO:0000313" key="12">
    <source>
        <dbReference type="Proteomes" id="UP000664209"/>
    </source>
</evidence>
<comment type="catalytic activity">
    <reaction evidence="7 8">
        <text>UDP-N-acetyl-alpha-D-muramoyl-L-alanine + D-glutamate + ATP = UDP-N-acetyl-alpha-D-muramoyl-L-alanyl-D-glutamate + ADP + phosphate + H(+)</text>
        <dbReference type="Rhea" id="RHEA:16429"/>
        <dbReference type="ChEBI" id="CHEBI:15378"/>
        <dbReference type="ChEBI" id="CHEBI:29986"/>
        <dbReference type="ChEBI" id="CHEBI:30616"/>
        <dbReference type="ChEBI" id="CHEBI:43474"/>
        <dbReference type="ChEBI" id="CHEBI:83898"/>
        <dbReference type="ChEBI" id="CHEBI:83900"/>
        <dbReference type="ChEBI" id="CHEBI:456216"/>
        <dbReference type="EC" id="6.3.2.9"/>
    </reaction>
</comment>
<dbReference type="HAMAP" id="MF_00639">
    <property type="entry name" value="MurD"/>
    <property type="match status" value="1"/>
</dbReference>
<feature type="domain" description="Mur ligase central" evidence="10">
    <location>
        <begin position="110"/>
        <end position="225"/>
    </location>
</feature>
<evidence type="ECO:0000256" key="3">
    <source>
        <dbReference type="ARBA" id="ARBA00022490"/>
    </source>
</evidence>
<keyword evidence="5 7" id="KW-0547">Nucleotide-binding</keyword>
<dbReference type="Gene3D" id="3.90.190.20">
    <property type="entry name" value="Mur ligase, C-terminal domain"/>
    <property type="match status" value="1"/>
</dbReference>
<dbReference type="GO" id="GO:0071555">
    <property type="term" value="P:cell wall organization"/>
    <property type="evidence" value="ECO:0007669"/>
    <property type="project" value="UniProtKB-KW"/>
</dbReference>
<evidence type="ECO:0000313" key="11">
    <source>
        <dbReference type="EMBL" id="MBO1753264.1"/>
    </source>
</evidence>
<dbReference type="EMBL" id="JAGEMK010000011">
    <property type="protein sequence ID" value="MBO1753264.1"/>
    <property type="molecule type" value="Genomic_DNA"/>
</dbReference>
<dbReference type="InterPro" id="IPR036615">
    <property type="entry name" value="Mur_ligase_C_dom_sf"/>
</dbReference>
<dbReference type="EC" id="6.3.2.9" evidence="7 8"/>
<keyword evidence="7 8" id="KW-0132">Cell division</keyword>
<reference evidence="11" key="1">
    <citation type="submission" date="2021-03" db="EMBL/GenBank/DDBJ databases">
        <title>Actinotalea soli sp. nov., isolated from soil.</title>
        <authorList>
            <person name="Ping W."/>
            <person name="Zhang J."/>
        </authorList>
    </citation>
    <scope>NUCLEOTIDE SEQUENCE</scope>
    <source>
        <strain evidence="11">BY-33</strain>
    </source>
</reference>
<evidence type="ECO:0000256" key="1">
    <source>
        <dbReference type="ARBA" id="ARBA00004496"/>
    </source>
</evidence>
<evidence type="ECO:0000256" key="5">
    <source>
        <dbReference type="ARBA" id="ARBA00022741"/>
    </source>
</evidence>